<dbReference type="InterPro" id="IPR015854">
    <property type="entry name" value="ABC_transpr_LolD-like"/>
</dbReference>
<dbReference type="GO" id="GO:0005524">
    <property type="term" value="F:ATP binding"/>
    <property type="evidence" value="ECO:0007669"/>
    <property type="project" value="UniProtKB-KW"/>
</dbReference>
<evidence type="ECO:0000313" key="5">
    <source>
        <dbReference type="EMBL" id="RJP22145.1"/>
    </source>
</evidence>
<accession>A0A3A4NUA8</accession>
<dbReference type="GO" id="GO:0022857">
    <property type="term" value="F:transmembrane transporter activity"/>
    <property type="evidence" value="ECO:0007669"/>
    <property type="project" value="TreeGrafter"/>
</dbReference>
<feature type="domain" description="ABC transporter" evidence="4">
    <location>
        <begin position="1"/>
        <end position="212"/>
    </location>
</feature>
<keyword evidence="1" id="KW-0813">Transport</keyword>
<dbReference type="SMART" id="SM00382">
    <property type="entry name" value="AAA"/>
    <property type="match status" value="1"/>
</dbReference>
<comment type="caution">
    <text evidence="5">The sequence shown here is derived from an EMBL/GenBank/DDBJ whole genome shotgun (WGS) entry which is preliminary data.</text>
</comment>
<dbReference type="InterPro" id="IPR003439">
    <property type="entry name" value="ABC_transporter-like_ATP-bd"/>
</dbReference>
<dbReference type="Gene3D" id="3.40.50.300">
    <property type="entry name" value="P-loop containing nucleotide triphosphate hydrolases"/>
    <property type="match status" value="1"/>
</dbReference>
<dbReference type="CDD" id="cd03255">
    <property type="entry name" value="ABC_MJ0796_LolCDE_FtsE"/>
    <property type="match status" value="1"/>
</dbReference>
<proteinExistence type="predicted"/>
<dbReference type="GO" id="GO:0005886">
    <property type="term" value="C:plasma membrane"/>
    <property type="evidence" value="ECO:0007669"/>
    <property type="project" value="TreeGrafter"/>
</dbReference>
<protein>
    <submittedName>
        <fullName evidence="5">ABC transporter ATP-binding protein</fullName>
    </submittedName>
</protein>
<sequence>MILSAAGNSFPVLSIPEWRLEAGRQVALSGPSGCGKTTFLHILAGLLSPTGGSVEICGRRLDQMTEAELDSFRAGHIGYIFQSLNLLQGFTALENVLLGISFSGKKVDKEAAKLLLERVGLADRMRHCPAQLSMGQQQRVAVARSLVNKPALILADEPTGSLDPVNSSAVIDLIREVCSEEKCSLVLVSHEQDVVARFEEAVPFLELNIAFAGAPR</sequence>
<dbReference type="EMBL" id="QZKU01000061">
    <property type="protein sequence ID" value="RJP22145.1"/>
    <property type="molecule type" value="Genomic_DNA"/>
</dbReference>
<evidence type="ECO:0000256" key="2">
    <source>
        <dbReference type="ARBA" id="ARBA00022741"/>
    </source>
</evidence>
<dbReference type="InterPro" id="IPR017911">
    <property type="entry name" value="MacB-like_ATP-bd"/>
</dbReference>
<dbReference type="PANTHER" id="PTHR24220:SF659">
    <property type="entry name" value="TRANSPORTER, PUTATIVE-RELATED"/>
    <property type="match status" value="1"/>
</dbReference>
<evidence type="ECO:0000256" key="3">
    <source>
        <dbReference type="ARBA" id="ARBA00022840"/>
    </source>
</evidence>
<dbReference type="Pfam" id="PF00005">
    <property type="entry name" value="ABC_tran"/>
    <property type="match status" value="1"/>
</dbReference>
<evidence type="ECO:0000313" key="6">
    <source>
        <dbReference type="Proteomes" id="UP000265882"/>
    </source>
</evidence>
<keyword evidence="2" id="KW-0547">Nucleotide-binding</keyword>
<organism evidence="5 6">
    <name type="scientific">Abyssobacteria bacterium (strain SURF_5)</name>
    <dbReference type="NCBI Taxonomy" id="2093360"/>
    <lineage>
        <taxon>Bacteria</taxon>
        <taxon>Pseudomonadati</taxon>
        <taxon>Candidatus Hydrogenedentota</taxon>
        <taxon>Candidatus Abyssobacteria</taxon>
    </lineage>
</organism>
<name>A0A3A4NUA8_ABYX5</name>
<dbReference type="AlphaFoldDB" id="A0A3A4NUA8"/>
<gene>
    <name evidence="5" type="ORF">C4520_08740</name>
</gene>
<keyword evidence="3 5" id="KW-0067">ATP-binding</keyword>
<dbReference type="InterPro" id="IPR027417">
    <property type="entry name" value="P-loop_NTPase"/>
</dbReference>
<dbReference type="InterPro" id="IPR003593">
    <property type="entry name" value="AAA+_ATPase"/>
</dbReference>
<dbReference type="PANTHER" id="PTHR24220">
    <property type="entry name" value="IMPORT ATP-BINDING PROTEIN"/>
    <property type="match status" value="1"/>
</dbReference>
<dbReference type="PROSITE" id="PS50893">
    <property type="entry name" value="ABC_TRANSPORTER_2"/>
    <property type="match status" value="1"/>
</dbReference>
<dbReference type="GO" id="GO:0016887">
    <property type="term" value="F:ATP hydrolysis activity"/>
    <property type="evidence" value="ECO:0007669"/>
    <property type="project" value="InterPro"/>
</dbReference>
<dbReference type="Proteomes" id="UP000265882">
    <property type="component" value="Unassembled WGS sequence"/>
</dbReference>
<dbReference type="SUPFAM" id="SSF52540">
    <property type="entry name" value="P-loop containing nucleoside triphosphate hydrolases"/>
    <property type="match status" value="1"/>
</dbReference>
<evidence type="ECO:0000256" key="1">
    <source>
        <dbReference type="ARBA" id="ARBA00022448"/>
    </source>
</evidence>
<evidence type="ECO:0000259" key="4">
    <source>
        <dbReference type="PROSITE" id="PS50893"/>
    </source>
</evidence>
<reference evidence="5 6" key="1">
    <citation type="journal article" date="2017" name="ISME J.">
        <title>Energy and carbon metabolisms in a deep terrestrial subsurface fluid microbial community.</title>
        <authorList>
            <person name="Momper L."/>
            <person name="Jungbluth S.P."/>
            <person name="Lee M.D."/>
            <person name="Amend J.P."/>
        </authorList>
    </citation>
    <scope>NUCLEOTIDE SEQUENCE [LARGE SCALE GENOMIC DNA]</scope>
    <source>
        <strain evidence="5">SURF_5</strain>
    </source>
</reference>